<keyword evidence="3" id="KW-1185">Reference proteome</keyword>
<proteinExistence type="predicted"/>
<feature type="region of interest" description="Disordered" evidence="1">
    <location>
        <begin position="70"/>
        <end position="114"/>
    </location>
</feature>
<protein>
    <submittedName>
        <fullName evidence="2">Uncharacterized protein</fullName>
    </submittedName>
</protein>
<evidence type="ECO:0000256" key="1">
    <source>
        <dbReference type="SAM" id="MobiDB-lite"/>
    </source>
</evidence>
<accession>E6MJD3</accession>
<feature type="compositionally biased region" description="Polar residues" evidence="1">
    <location>
        <begin position="78"/>
        <end position="108"/>
    </location>
</feature>
<dbReference type="Proteomes" id="UP000004754">
    <property type="component" value="Unassembled WGS sequence"/>
</dbReference>
<organism evidence="2 3">
    <name type="scientific">Pseudoramibacter alactolyticus ATCC 23263</name>
    <dbReference type="NCBI Taxonomy" id="887929"/>
    <lineage>
        <taxon>Bacteria</taxon>
        <taxon>Bacillati</taxon>
        <taxon>Bacillota</taxon>
        <taxon>Clostridia</taxon>
        <taxon>Eubacteriales</taxon>
        <taxon>Eubacteriaceae</taxon>
        <taxon>Pseudoramibacter</taxon>
    </lineage>
</organism>
<dbReference type="AlphaFoldDB" id="E6MJD3"/>
<evidence type="ECO:0000313" key="3">
    <source>
        <dbReference type="Proteomes" id="UP000004754"/>
    </source>
</evidence>
<comment type="caution">
    <text evidence="2">The sequence shown here is derived from an EMBL/GenBank/DDBJ whole genome shotgun (WGS) entry which is preliminary data.</text>
</comment>
<sequence length="176" mass="19777">MRSQYLFPQYGKGKGVLFGTGFNAFHTVDAVRMRDILFFAFQINRFNIHWAALQTGSVMCTDLGSFPDPAETPPIKNASESTQGTNLTEESFLYKTQTDKNSSQNQPPNGGPDICKQLIRTNINRGAKSPKYDRKQKSGKYNPFQATNQKLNHLGVMHRRDSCVLSQEGQNLLIKS</sequence>
<reference evidence="2 3" key="1">
    <citation type="submission" date="2010-12" db="EMBL/GenBank/DDBJ databases">
        <authorList>
            <person name="Muzny D."/>
            <person name="Qin X."/>
            <person name="Deng J."/>
            <person name="Jiang H."/>
            <person name="Liu Y."/>
            <person name="Qu J."/>
            <person name="Song X.-Z."/>
            <person name="Zhang L."/>
            <person name="Thornton R."/>
            <person name="Coyle M."/>
            <person name="Francisco L."/>
            <person name="Jackson L."/>
            <person name="Javaid M."/>
            <person name="Korchina V."/>
            <person name="Kovar C."/>
            <person name="Mata R."/>
            <person name="Mathew T."/>
            <person name="Ngo R."/>
            <person name="Nguyen L."/>
            <person name="Nguyen N."/>
            <person name="Okwuonu G."/>
            <person name="Ongeri F."/>
            <person name="Pham C."/>
            <person name="Simmons D."/>
            <person name="Wilczek-Boney K."/>
            <person name="Hale W."/>
            <person name="Jakkamsetti A."/>
            <person name="Pham P."/>
            <person name="Ruth R."/>
            <person name="San Lucas F."/>
            <person name="Warren J."/>
            <person name="Zhang J."/>
            <person name="Zhao Z."/>
            <person name="Zhou C."/>
            <person name="Zhu D."/>
            <person name="Lee S."/>
            <person name="Bess C."/>
            <person name="Blankenburg K."/>
            <person name="Forbes L."/>
            <person name="Fu Q."/>
            <person name="Gubbala S."/>
            <person name="Hirani K."/>
            <person name="Jayaseelan J.C."/>
            <person name="Lara F."/>
            <person name="Munidasa M."/>
            <person name="Palculict T."/>
            <person name="Patil S."/>
            <person name="Pu L.-L."/>
            <person name="Saada N."/>
            <person name="Tang L."/>
            <person name="Weissenberger G."/>
            <person name="Zhu Y."/>
            <person name="Hemphill L."/>
            <person name="Shang Y."/>
            <person name="Youmans B."/>
            <person name="Ayvaz T."/>
            <person name="Ross M."/>
            <person name="Santibanez J."/>
            <person name="Aqrawi P."/>
            <person name="Gross S."/>
            <person name="Joshi V."/>
            <person name="Fowler G."/>
            <person name="Nazareth L."/>
            <person name="Reid J."/>
            <person name="Worley K."/>
            <person name="Petrosino J."/>
            <person name="Highlander S."/>
            <person name="Gibbs R."/>
        </authorList>
    </citation>
    <scope>NUCLEOTIDE SEQUENCE [LARGE SCALE GENOMIC DNA]</scope>
    <source>
        <strain evidence="2 3">ATCC 23263</strain>
    </source>
</reference>
<dbReference type="EMBL" id="AEQN01000027">
    <property type="protein sequence ID" value="EFV00810.1"/>
    <property type="molecule type" value="Genomic_DNA"/>
</dbReference>
<dbReference type="HOGENOM" id="CLU_1523872_0_0_9"/>
<evidence type="ECO:0000313" key="2">
    <source>
        <dbReference type="EMBL" id="EFV00810.1"/>
    </source>
</evidence>
<gene>
    <name evidence="2" type="ORF">HMP0721_2118</name>
</gene>
<name>E6MJD3_9FIRM</name>
<dbReference type="STRING" id="887929.HMP0721_2118"/>